<evidence type="ECO:0000313" key="2">
    <source>
        <dbReference type="EMBL" id="CAD6228634.1"/>
    </source>
</evidence>
<gene>
    <name evidence="2" type="ORF">NCGR_LOCUS19360</name>
</gene>
<reference evidence="2" key="1">
    <citation type="submission" date="2020-10" db="EMBL/GenBank/DDBJ databases">
        <authorList>
            <person name="Han B."/>
            <person name="Lu T."/>
            <person name="Zhao Q."/>
            <person name="Huang X."/>
            <person name="Zhao Y."/>
        </authorList>
    </citation>
    <scope>NUCLEOTIDE SEQUENCE</scope>
</reference>
<dbReference type="EMBL" id="CAJGYO010000005">
    <property type="protein sequence ID" value="CAD6228634.1"/>
    <property type="molecule type" value="Genomic_DNA"/>
</dbReference>
<sequence>MAMATYNDIPGPALSLHQPRRRRLRGRRRLRLCLALHQGVPQFAQRWTSRSRSRVHGRTLRLRPTARCE</sequence>
<evidence type="ECO:0000313" key="3">
    <source>
        <dbReference type="Proteomes" id="UP000604825"/>
    </source>
</evidence>
<feature type="region of interest" description="Disordered" evidence="1">
    <location>
        <begin position="1"/>
        <end position="21"/>
    </location>
</feature>
<dbReference type="Proteomes" id="UP000604825">
    <property type="component" value="Unassembled WGS sequence"/>
</dbReference>
<protein>
    <submittedName>
        <fullName evidence="2">Uncharacterized protein</fullName>
    </submittedName>
</protein>
<evidence type="ECO:0000256" key="1">
    <source>
        <dbReference type="SAM" id="MobiDB-lite"/>
    </source>
</evidence>
<organism evidence="2 3">
    <name type="scientific">Miscanthus lutarioriparius</name>
    <dbReference type="NCBI Taxonomy" id="422564"/>
    <lineage>
        <taxon>Eukaryota</taxon>
        <taxon>Viridiplantae</taxon>
        <taxon>Streptophyta</taxon>
        <taxon>Embryophyta</taxon>
        <taxon>Tracheophyta</taxon>
        <taxon>Spermatophyta</taxon>
        <taxon>Magnoliopsida</taxon>
        <taxon>Liliopsida</taxon>
        <taxon>Poales</taxon>
        <taxon>Poaceae</taxon>
        <taxon>PACMAD clade</taxon>
        <taxon>Panicoideae</taxon>
        <taxon>Andropogonodae</taxon>
        <taxon>Andropogoneae</taxon>
        <taxon>Saccharinae</taxon>
        <taxon>Miscanthus</taxon>
    </lineage>
</organism>
<keyword evidence="3" id="KW-1185">Reference proteome</keyword>
<comment type="caution">
    <text evidence="2">The sequence shown here is derived from an EMBL/GenBank/DDBJ whole genome shotgun (WGS) entry which is preliminary data.</text>
</comment>
<name>A0A811NX60_9POAL</name>
<dbReference type="AlphaFoldDB" id="A0A811NX60"/>
<accession>A0A811NX60</accession>
<proteinExistence type="predicted"/>